<dbReference type="InterPro" id="IPR015797">
    <property type="entry name" value="NUDIX_hydrolase-like_dom_sf"/>
</dbReference>
<dbReference type="Proteomes" id="UP000325286">
    <property type="component" value="Chromosome"/>
</dbReference>
<evidence type="ECO:0000313" key="2">
    <source>
        <dbReference type="Proteomes" id="UP000325286"/>
    </source>
</evidence>
<name>A0A5B9QM30_9BACT</name>
<evidence type="ECO:0000313" key="1">
    <source>
        <dbReference type="EMBL" id="QEG40147.1"/>
    </source>
</evidence>
<organism evidence="1 2">
    <name type="scientific">Roseimaritima ulvae</name>
    <dbReference type="NCBI Taxonomy" id="980254"/>
    <lineage>
        <taxon>Bacteria</taxon>
        <taxon>Pseudomonadati</taxon>
        <taxon>Planctomycetota</taxon>
        <taxon>Planctomycetia</taxon>
        <taxon>Pirellulales</taxon>
        <taxon>Pirellulaceae</taxon>
        <taxon>Roseimaritima</taxon>
    </lineage>
</organism>
<dbReference type="KEGG" id="rul:UC8_21530"/>
<proteinExistence type="predicted"/>
<dbReference type="OrthoDB" id="6398375at2"/>
<sequence length="202" mass="22435">MSATEEQILVIPAATLDGLGAFEGFQSDVQRYLQPILASGELSFRPRSEMEQDPSFKQLIPYVVLQWTDGAGITHVFNYTRGSGQGEARLHAKRSIGIGGHISAEDAAGGSDPYRTGMQRELEEEVRLDSKFEESCVGLIYDPSSEVGRVHLGIVHRFVLQSPDVKPNEDDICNTGFITLDQLHARRDSLETWSQLCLDHLF</sequence>
<evidence type="ECO:0008006" key="3">
    <source>
        <dbReference type="Google" id="ProtNLM"/>
    </source>
</evidence>
<dbReference type="SUPFAM" id="SSF55811">
    <property type="entry name" value="Nudix"/>
    <property type="match status" value="1"/>
</dbReference>
<dbReference type="EMBL" id="CP042914">
    <property type="protein sequence ID" value="QEG40147.1"/>
    <property type="molecule type" value="Genomic_DNA"/>
</dbReference>
<dbReference type="AlphaFoldDB" id="A0A5B9QM30"/>
<accession>A0A5B9QM30</accession>
<gene>
    <name evidence="1" type="ORF">UC8_21530</name>
</gene>
<dbReference type="RefSeq" id="WP_068141257.1">
    <property type="nucleotide sequence ID" value="NZ_CP042914.1"/>
</dbReference>
<protein>
    <recommendedName>
        <fullName evidence="3">Phosphoesterase</fullName>
    </recommendedName>
</protein>
<dbReference type="Gene3D" id="3.90.79.10">
    <property type="entry name" value="Nucleoside Triphosphate Pyrophosphohydrolase"/>
    <property type="match status" value="1"/>
</dbReference>
<reference evidence="1 2" key="1">
    <citation type="submission" date="2019-08" db="EMBL/GenBank/DDBJ databases">
        <title>Deep-cultivation of Planctomycetes and their phenomic and genomic characterization uncovers novel biology.</title>
        <authorList>
            <person name="Wiegand S."/>
            <person name="Jogler M."/>
            <person name="Boedeker C."/>
            <person name="Pinto D."/>
            <person name="Vollmers J."/>
            <person name="Rivas-Marin E."/>
            <person name="Kohn T."/>
            <person name="Peeters S.H."/>
            <person name="Heuer A."/>
            <person name="Rast P."/>
            <person name="Oberbeckmann S."/>
            <person name="Bunk B."/>
            <person name="Jeske O."/>
            <person name="Meyerdierks A."/>
            <person name="Storesund J.E."/>
            <person name="Kallscheuer N."/>
            <person name="Luecker S."/>
            <person name="Lage O.M."/>
            <person name="Pohl T."/>
            <person name="Merkel B.J."/>
            <person name="Hornburger P."/>
            <person name="Mueller R.-W."/>
            <person name="Bruemmer F."/>
            <person name="Labrenz M."/>
            <person name="Spormann A.M."/>
            <person name="Op den Camp H."/>
            <person name="Overmann J."/>
            <person name="Amann R."/>
            <person name="Jetten M.S.M."/>
            <person name="Mascher T."/>
            <person name="Medema M.H."/>
            <person name="Devos D.P."/>
            <person name="Kaster A.-K."/>
            <person name="Ovreas L."/>
            <person name="Rohde M."/>
            <person name="Galperin M.Y."/>
            <person name="Jogler C."/>
        </authorList>
    </citation>
    <scope>NUCLEOTIDE SEQUENCE [LARGE SCALE GENOMIC DNA]</scope>
    <source>
        <strain evidence="1 2">UC8</strain>
    </source>
</reference>
<keyword evidence="2" id="KW-1185">Reference proteome</keyword>